<reference evidence="1 2" key="1">
    <citation type="submission" date="2018-12" db="EMBL/GenBank/DDBJ databases">
        <authorList>
            <consortium name="Pathogen Informatics"/>
        </authorList>
    </citation>
    <scope>NUCLEOTIDE SEQUENCE [LARGE SCALE GENOMIC DNA]</scope>
    <source>
        <strain evidence="1 2">NCTC13193</strain>
    </source>
</reference>
<dbReference type="EMBL" id="LR134492">
    <property type="protein sequence ID" value="VEI61741.1"/>
    <property type="molecule type" value="Genomic_DNA"/>
</dbReference>
<organism evidence="1 2">
    <name type="scientific">Serratia fonticola</name>
    <dbReference type="NCBI Taxonomy" id="47917"/>
    <lineage>
        <taxon>Bacteria</taxon>
        <taxon>Pseudomonadati</taxon>
        <taxon>Pseudomonadota</taxon>
        <taxon>Gammaproteobacteria</taxon>
        <taxon>Enterobacterales</taxon>
        <taxon>Yersiniaceae</taxon>
        <taxon>Serratia</taxon>
    </lineage>
</organism>
<dbReference type="AlphaFoldDB" id="A0A448S275"/>
<accession>A0A448S275</accession>
<evidence type="ECO:0000313" key="1">
    <source>
        <dbReference type="EMBL" id="VEI61741.1"/>
    </source>
</evidence>
<proteinExistence type="predicted"/>
<dbReference type="Proteomes" id="UP000270487">
    <property type="component" value="Chromosome"/>
</dbReference>
<protein>
    <submittedName>
        <fullName evidence="1">Uncharacterized protein</fullName>
    </submittedName>
</protein>
<name>A0A448S275_SERFO</name>
<evidence type="ECO:0000313" key="2">
    <source>
        <dbReference type="Proteomes" id="UP000270487"/>
    </source>
</evidence>
<gene>
    <name evidence="1" type="ORF">NCTC13193_00006</name>
</gene>
<sequence>MLVVFSGQQATICVFGDNFFKTALISRIVVNDNELKNNLGMNNKKPGLQTWVM</sequence>